<feature type="transmembrane region" description="Helical" evidence="9">
    <location>
        <begin position="264"/>
        <end position="283"/>
    </location>
</feature>
<evidence type="ECO:0000256" key="9">
    <source>
        <dbReference type="SAM" id="Phobius"/>
    </source>
</evidence>
<evidence type="ECO:0000259" key="10">
    <source>
        <dbReference type="Pfam" id="PF03553"/>
    </source>
</evidence>
<dbReference type="InterPro" id="IPR052180">
    <property type="entry name" value="NhaC_Na-H+_Antiporter"/>
</dbReference>
<comment type="subcellular location">
    <subcellularLocation>
        <location evidence="1">Cell membrane</location>
        <topology evidence="1">Multi-pass membrane protein</topology>
    </subcellularLocation>
</comment>
<name>A0A1S6HU53_9GAMM</name>
<dbReference type="PANTHER" id="PTHR33451">
    <property type="entry name" value="MALATE-2H(+)/NA(+)-LACTATE ANTIPORTER"/>
    <property type="match status" value="1"/>
</dbReference>
<dbReference type="RefSeq" id="WP_077754050.1">
    <property type="nucleotide sequence ID" value="NZ_CP014782.1"/>
</dbReference>
<feature type="transmembrane region" description="Helical" evidence="9">
    <location>
        <begin position="79"/>
        <end position="98"/>
    </location>
</feature>
<evidence type="ECO:0000256" key="5">
    <source>
        <dbReference type="ARBA" id="ARBA00022692"/>
    </source>
</evidence>
<comment type="similarity">
    <text evidence="8">Belongs to the NhaC Na(+)/H(+) (TC 2.A.35) antiporter family.</text>
</comment>
<feature type="transmembrane region" description="Helical" evidence="9">
    <location>
        <begin position="43"/>
        <end position="59"/>
    </location>
</feature>
<keyword evidence="6 9" id="KW-1133">Transmembrane helix</keyword>
<keyword evidence="7 9" id="KW-0472">Membrane</keyword>
<feature type="transmembrane region" description="Helical" evidence="9">
    <location>
        <begin position="429"/>
        <end position="452"/>
    </location>
</feature>
<dbReference type="GO" id="GO:0015297">
    <property type="term" value="F:antiporter activity"/>
    <property type="evidence" value="ECO:0007669"/>
    <property type="project" value="UniProtKB-KW"/>
</dbReference>
<protein>
    <submittedName>
        <fullName evidence="11">Transporter, NhaC family</fullName>
    </submittedName>
</protein>
<evidence type="ECO:0000256" key="7">
    <source>
        <dbReference type="ARBA" id="ARBA00023136"/>
    </source>
</evidence>
<keyword evidence="12" id="KW-1185">Reference proteome</keyword>
<dbReference type="PANTHER" id="PTHR33451:SF3">
    <property type="entry name" value="MALATE-2H(+)_NA(+)-LACTATE ANTIPORTER"/>
    <property type="match status" value="1"/>
</dbReference>
<dbReference type="KEGG" id="spsw:Sps_03975"/>
<feature type="transmembrane region" description="Helical" evidence="9">
    <location>
        <begin position="201"/>
        <end position="220"/>
    </location>
</feature>
<keyword evidence="4" id="KW-1003">Cell membrane</keyword>
<dbReference type="EMBL" id="CP014782">
    <property type="protein sequence ID" value="AQS39090.1"/>
    <property type="molecule type" value="Genomic_DNA"/>
</dbReference>
<keyword evidence="2" id="KW-0813">Transport</keyword>
<dbReference type="InterPro" id="IPR018461">
    <property type="entry name" value="Na/H_Antiport_NhaC-like_C"/>
</dbReference>
<feature type="domain" description="Na+/H+ antiporter NhaC-like C-terminal" evidence="10">
    <location>
        <begin position="48"/>
        <end position="219"/>
    </location>
</feature>
<evidence type="ECO:0000256" key="2">
    <source>
        <dbReference type="ARBA" id="ARBA00022448"/>
    </source>
</evidence>
<dbReference type="GO" id="GO:0005886">
    <property type="term" value="C:plasma membrane"/>
    <property type="evidence" value="ECO:0007669"/>
    <property type="project" value="UniProtKB-SubCell"/>
</dbReference>
<feature type="transmembrane region" description="Helical" evidence="9">
    <location>
        <begin position="395"/>
        <end position="417"/>
    </location>
</feature>
<gene>
    <name evidence="11" type="ORF">Sps_03975</name>
</gene>
<accession>A0A1S6HU53</accession>
<dbReference type="Proteomes" id="UP000189545">
    <property type="component" value="Chromosome"/>
</dbReference>
<feature type="transmembrane region" description="Helical" evidence="9">
    <location>
        <begin position="12"/>
        <end position="37"/>
    </location>
</feature>
<evidence type="ECO:0000256" key="8">
    <source>
        <dbReference type="ARBA" id="ARBA00038435"/>
    </source>
</evidence>
<keyword evidence="3" id="KW-0050">Antiport</keyword>
<evidence type="ECO:0000313" key="11">
    <source>
        <dbReference type="EMBL" id="AQS39090.1"/>
    </source>
</evidence>
<feature type="transmembrane region" description="Helical" evidence="9">
    <location>
        <begin position="240"/>
        <end position="257"/>
    </location>
</feature>
<feature type="transmembrane region" description="Helical" evidence="9">
    <location>
        <begin position="303"/>
        <end position="325"/>
    </location>
</feature>
<evidence type="ECO:0000313" key="12">
    <source>
        <dbReference type="Proteomes" id="UP000189545"/>
    </source>
</evidence>
<dbReference type="AlphaFoldDB" id="A0A1S6HU53"/>
<dbReference type="STRING" id="225848.Sps_03975"/>
<feature type="transmembrane region" description="Helical" evidence="9">
    <location>
        <begin position="104"/>
        <end position="130"/>
    </location>
</feature>
<dbReference type="OrthoDB" id="9762978at2"/>
<dbReference type="Pfam" id="PF03553">
    <property type="entry name" value="Na_H_antiporter"/>
    <property type="match status" value="1"/>
</dbReference>
<organism evidence="11 12">
    <name type="scientific">Shewanella psychrophila</name>
    <dbReference type="NCBI Taxonomy" id="225848"/>
    <lineage>
        <taxon>Bacteria</taxon>
        <taxon>Pseudomonadati</taxon>
        <taxon>Pseudomonadota</taxon>
        <taxon>Gammaproteobacteria</taxon>
        <taxon>Alteromonadales</taxon>
        <taxon>Shewanellaceae</taxon>
        <taxon>Shewanella</taxon>
    </lineage>
</organism>
<sequence length="484" mass="50766">MSTHNQFPKLEFYVGKIGGIIPLFAMVTLMLILTAYGMGGPKGAWAPGFIAILLGLLLVKNKGDYCQSILAGIANKTGVVVITAWMFAAVLGALMKAGGLVDGILWFGLSTGIHGSVFLVVVFFSTAIFASGTGSSNGANLALAPILFPAAVMLGADPVWAALALLSGAVFGDNVAPISDVTIVGCATQNADLGQTVKERFPLAVTAGIISLGIFIIFGASGENALDVNTIDLDGLEPSNLLMLIAVAVVIITALKGRHLIEALGYGIITAMVVGVSLGRYDISDLFHIPATRGDSSGLIESAISGVTGAVMFVLLLLGIIRIFMDSGLMDCILKFIMKNLGDSVIKSELIIFFSTAASSLLVSANAPSQLLVGPTIVRPIGEKQGVSPERRSNLMSAAVCSIFYMMPWCLAVMVWYSSIETAALNSNLPVPSAAISFVAPYPWALFLVFMFSILTGWQRKTVAIEEVNDDNLNTVNSKSEAST</sequence>
<evidence type="ECO:0000256" key="4">
    <source>
        <dbReference type="ARBA" id="ARBA00022475"/>
    </source>
</evidence>
<keyword evidence="5 9" id="KW-0812">Transmembrane</keyword>
<reference evidence="11 12" key="1">
    <citation type="submission" date="2016-03" db="EMBL/GenBank/DDBJ databases">
        <title>Complete genome sequence of Shewanella psychrophila WP2, a deep sea bacterium isolated from west Pacific sediment.</title>
        <authorList>
            <person name="Xu G."/>
            <person name="Jian H."/>
        </authorList>
    </citation>
    <scope>NUCLEOTIDE SEQUENCE [LARGE SCALE GENOMIC DNA]</scope>
    <source>
        <strain evidence="11 12">WP2</strain>
    </source>
</reference>
<evidence type="ECO:0000256" key="3">
    <source>
        <dbReference type="ARBA" id="ARBA00022449"/>
    </source>
</evidence>
<evidence type="ECO:0000256" key="1">
    <source>
        <dbReference type="ARBA" id="ARBA00004651"/>
    </source>
</evidence>
<proteinExistence type="inferred from homology"/>
<evidence type="ECO:0000256" key="6">
    <source>
        <dbReference type="ARBA" id="ARBA00022989"/>
    </source>
</evidence>